<comment type="caution">
    <text evidence="2">The sequence shown here is derived from an EMBL/GenBank/DDBJ whole genome shotgun (WGS) entry which is preliminary data.</text>
</comment>
<dbReference type="EMBL" id="JDST02000083">
    <property type="protein sequence ID" value="KFB75529.1"/>
    <property type="molecule type" value="Genomic_DNA"/>
</dbReference>
<evidence type="ECO:0000256" key="1">
    <source>
        <dbReference type="SAM" id="MobiDB-lite"/>
    </source>
</evidence>
<name>A0A080ME84_9PROT</name>
<evidence type="ECO:0000313" key="3">
    <source>
        <dbReference type="Proteomes" id="UP000021315"/>
    </source>
</evidence>
<protein>
    <submittedName>
        <fullName evidence="2">Uncharacterized protein</fullName>
    </submittedName>
</protein>
<organism evidence="2 3">
    <name type="scientific">Candidatus Accumulibacter cognatus</name>
    <dbReference type="NCBI Taxonomy" id="2954383"/>
    <lineage>
        <taxon>Bacteria</taxon>
        <taxon>Pseudomonadati</taxon>
        <taxon>Pseudomonadota</taxon>
        <taxon>Betaproteobacteria</taxon>
        <taxon>Candidatus Accumulibacter</taxon>
    </lineage>
</organism>
<evidence type="ECO:0000313" key="2">
    <source>
        <dbReference type="EMBL" id="KFB75529.1"/>
    </source>
</evidence>
<proteinExistence type="predicted"/>
<keyword evidence="3" id="KW-1185">Reference proteome</keyword>
<reference evidence="2" key="1">
    <citation type="submission" date="2014-02" db="EMBL/GenBank/DDBJ databases">
        <title>Expanding our view of genomic diversity in Candidatus Accumulibacter clades.</title>
        <authorList>
            <person name="Skennerton C.T."/>
            <person name="Barr J.J."/>
            <person name="Slater F.R."/>
            <person name="Bond P.L."/>
            <person name="Tyson G.W."/>
        </authorList>
    </citation>
    <scope>NUCLEOTIDE SEQUENCE [LARGE SCALE GENOMIC DNA]</scope>
</reference>
<sequence length="62" mass="6891">MSHDMQVDHGLSPVRTPPSPWTLEGGLHEVAMRTLDLARADGQIQRKCEGGMIDLLRLPVTR</sequence>
<accession>A0A080ME84</accession>
<dbReference type="STRING" id="1453999.AW06_003444"/>
<feature type="region of interest" description="Disordered" evidence="1">
    <location>
        <begin position="1"/>
        <end position="20"/>
    </location>
</feature>
<gene>
    <name evidence="2" type="ORF">AW06_003444</name>
</gene>
<dbReference type="Proteomes" id="UP000021315">
    <property type="component" value="Unassembled WGS sequence"/>
</dbReference>
<dbReference type="AlphaFoldDB" id="A0A080ME84"/>